<sequence>MHTRHFTDIISETRPTTTVLHNAERDSGSHHVLLLTGVAKVRDEPNKLWKEVEILFDTGVDHSFISQRLADDLGQECTKQQEFQQ</sequence>
<evidence type="ECO:0008006" key="3">
    <source>
        <dbReference type="Google" id="ProtNLM"/>
    </source>
</evidence>
<evidence type="ECO:0000313" key="2">
    <source>
        <dbReference type="Proteomes" id="UP001303046"/>
    </source>
</evidence>
<organism evidence="1 2">
    <name type="scientific">Necator americanus</name>
    <name type="common">Human hookworm</name>
    <dbReference type="NCBI Taxonomy" id="51031"/>
    <lineage>
        <taxon>Eukaryota</taxon>
        <taxon>Metazoa</taxon>
        <taxon>Ecdysozoa</taxon>
        <taxon>Nematoda</taxon>
        <taxon>Chromadorea</taxon>
        <taxon>Rhabditida</taxon>
        <taxon>Rhabditina</taxon>
        <taxon>Rhabditomorpha</taxon>
        <taxon>Strongyloidea</taxon>
        <taxon>Ancylostomatidae</taxon>
        <taxon>Bunostominae</taxon>
        <taxon>Necator</taxon>
    </lineage>
</organism>
<comment type="caution">
    <text evidence="1">The sequence shown here is derived from an EMBL/GenBank/DDBJ whole genome shotgun (WGS) entry which is preliminary data.</text>
</comment>
<accession>A0ABR1CTC0</accession>
<dbReference type="EMBL" id="JAVFWL010000003">
    <property type="protein sequence ID" value="KAK6740988.1"/>
    <property type="molecule type" value="Genomic_DNA"/>
</dbReference>
<dbReference type="Proteomes" id="UP001303046">
    <property type="component" value="Unassembled WGS sequence"/>
</dbReference>
<protein>
    <recommendedName>
        <fullName evidence="3">Peptidase A2 domain-containing protein</fullName>
    </recommendedName>
</protein>
<name>A0ABR1CTC0_NECAM</name>
<evidence type="ECO:0000313" key="1">
    <source>
        <dbReference type="EMBL" id="KAK6740988.1"/>
    </source>
</evidence>
<proteinExistence type="predicted"/>
<keyword evidence="2" id="KW-1185">Reference proteome</keyword>
<gene>
    <name evidence="1" type="primary">Necator_chrIII.g9829</name>
    <name evidence="1" type="ORF">RB195_009064</name>
</gene>
<reference evidence="1 2" key="1">
    <citation type="submission" date="2023-08" db="EMBL/GenBank/DDBJ databases">
        <title>A Necator americanus chromosomal reference genome.</title>
        <authorList>
            <person name="Ilik V."/>
            <person name="Petrzelkova K.J."/>
            <person name="Pardy F."/>
            <person name="Fuh T."/>
            <person name="Niatou-Singa F.S."/>
            <person name="Gouil Q."/>
            <person name="Baker L."/>
            <person name="Ritchie M.E."/>
            <person name="Jex A.R."/>
            <person name="Gazzola D."/>
            <person name="Li H."/>
            <person name="Toshio Fujiwara R."/>
            <person name="Zhan B."/>
            <person name="Aroian R.V."/>
            <person name="Pafco B."/>
            <person name="Schwarz E.M."/>
        </authorList>
    </citation>
    <scope>NUCLEOTIDE SEQUENCE [LARGE SCALE GENOMIC DNA]</scope>
    <source>
        <strain evidence="1 2">Aroian</strain>
        <tissue evidence="1">Whole animal</tissue>
    </source>
</reference>